<feature type="domain" description="Antitoxin SocA-like Panacea" evidence="1">
    <location>
        <begin position="28"/>
        <end position="139"/>
    </location>
</feature>
<name>A0ABV4BUR2_9CLOT</name>
<organism evidence="2 3">
    <name type="scientific">Clostridium moutaii</name>
    <dbReference type="NCBI Taxonomy" id="3240932"/>
    <lineage>
        <taxon>Bacteria</taxon>
        <taxon>Bacillati</taxon>
        <taxon>Bacillota</taxon>
        <taxon>Clostridia</taxon>
        <taxon>Eubacteriales</taxon>
        <taxon>Clostridiaceae</taxon>
        <taxon>Clostridium</taxon>
    </lineage>
</organism>
<accession>A0ABV4BUR2</accession>
<evidence type="ECO:0000313" key="2">
    <source>
        <dbReference type="EMBL" id="MEY8001782.1"/>
    </source>
</evidence>
<dbReference type="Pfam" id="PF13274">
    <property type="entry name" value="SocA_Panacea"/>
    <property type="match status" value="1"/>
</dbReference>
<dbReference type="EMBL" id="JBGEWD010000025">
    <property type="protein sequence ID" value="MEY8001782.1"/>
    <property type="molecule type" value="Genomic_DNA"/>
</dbReference>
<proteinExistence type="predicted"/>
<dbReference type="Proteomes" id="UP001564657">
    <property type="component" value="Unassembled WGS sequence"/>
</dbReference>
<dbReference type="RefSeq" id="WP_369705676.1">
    <property type="nucleotide sequence ID" value="NZ_JBGEWD010000025.1"/>
</dbReference>
<keyword evidence="3" id="KW-1185">Reference proteome</keyword>
<comment type="caution">
    <text evidence="2">The sequence shown here is derived from an EMBL/GenBank/DDBJ whole genome shotgun (WGS) entry which is preliminary data.</text>
</comment>
<evidence type="ECO:0000313" key="3">
    <source>
        <dbReference type="Proteomes" id="UP001564657"/>
    </source>
</evidence>
<gene>
    <name evidence="2" type="ORF">AB8U03_16590</name>
</gene>
<sequence>MIYNALDVARYVINYSNHINSPISNLQLQKIMYYIQAAFLVEKDQRCFHEEILNWTYGPVVDKVYREFRTFGYSPIPKQEEYINIGYHKESSRIKIEKKKFDENIFCNSDKKLIQQIVDIYSNMEPFDLVNKTHSEDPWRKTKQNDVISIEDIKSYYTDNINKLYGQGEN</sequence>
<evidence type="ECO:0000259" key="1">
    <source>
        <dbReference type="Pfam" id="PF13274"/>
    </source>
</evidence>
<dbReference type="InterPro" id="IPR025272">
    <property type="entry name" value="SocA_Panacea"/>
</dbReference>
<protein>
    <submittedName>
        <fullName evidence="2">Panacea domain-containing protein</fullName>
    </submittedName>
</protein>
<reference evidence="2 3" key="1">
    <citation type="submission" date="2024-08" db="EMBL/GenBank/DDBJ databases">
        <title>Clostridium lapicellarii sp. nov., and Clostridium renhuaiense sp. nov., two species isolated from the mud in a fermentation cellar used for producing sauce-flavour Chinese liquors.</title>
        <authorList>
            <person name="Yang F."/>
            <person name="Wang H."/>
            <person name="Chen L.Q."/>
            <person name="Zhou N."/>
            <person name="Lu J.J."/>
            <person name="Pu X.X."/>
            <person name="Wan B."/>
            <person name="Wang L."/>
            <person name="Liu S.J."/>
        </authorList>
    </citation>
    <scope>NUCLEOTIDE SEQUENCE [LARGE SCALE GENOMIC DNA]</scope>
    <source>
        <strain evidence="2 3">MT-5</strain>
    </source>
</reference>